<evidence type="ECO:0000313" key="8">
    <source>
        <dbReference type="EMBL" id="PAV64637.1"/>
    </source>
</evidence>
<dbReference type="SMART" id="SM00356">
    <property type="entry name" value="ZnF_C3H1"/>
    <property type="match status" value="2"/>
</dbReference>
<dbReference type="OrthoDB" id="411372at2759"/>
<feature type="region of interest" description="Disordered" evidence="6">
    <location>
        <begin position="201"/>
        <end position="235"/>
    </location>
</feature>
<dbReference type="GO" id="GO:0003723">
    <property type="term" value="F:RNA binding"/>
    <property type="evidence" value="ECO:0007669"/>
    <property type="project" value="InterPro"/>
</dbReference>
<dbReference type="AlphaFoldDB" id="A0A2A2JSJ3"/>
<feature type="compositionally biased region" description="Low complexity" evidence="6">
    <location>
        <begin position="552"/>
        <end position="569"/>
    </location>
</feature>
<feature type="compositionally biased region" description="Pro residues" evidence="6">
    <location>
        <begin position="483"/>
        <end position="492"/>
    </location>
</feature>
<dbReference type="InterPro" id="IPR045124">
    <property type="entry name" value="Su(sable)-like"/>
</dbReference>
<keyword evidence="4 5" id="KW-0862">Zinc</keyword>
<dbReference type="SUPFAM" id="SSF90229">
    <property type="entry name" value="CCCH zinc finger"/>
    <property type="match status" value="1"/>
</dbReference>
<keyword evidence="1 5" id="KW-0479">Metal-binding</keyword>
<dbReference type="GO" id="GO:0045892">
    <property type="term" value="P:negative regulation of DNA-templated transcription"/>
    <property type="evidence" value="ECO:0007669"/>
    <property type="project" value="InterPro"/>
</dbReference>
<feature type="compositionally biased region" description="Polar residues" evidence="6">
    <location>
        <begin position="592"/>
        <end position="602"/>
    </location>
</feature>
<keyword evidence="2" id="KW-0677">Repeat</keyword>
<keyword evidence="3 5" id="KW-0863">Zinc-finger</keyword>
<feature type="compositionally biased region" description="Acidic residues" evidence="6">
    <location>
        <begin position="29"/>
        <end position="49"/>
    </location>
</feature>
<evidence type="ECO:0000256" key="6">
    <source>
        <dbReference type="SAM" id="MobiDB-lite"/>
    </source>
</evidence>
<accession>A0A2A2JSJ3</accession>
<gene>
    <name evidence="8" type="ORF">WR25_01710</name>
</gene>
<evidence type="ECO:0000256" key="3">
    <source>
        <dbReference type="ARBA" id="ARBA00022771"/>
    </source>
</evidence>
<feature type="domain" description="C3H1-type" evidence="7">
    <location>
        <begin position="282"/>
        <end position="303"/>
    </location>
</feature>
<reference evidence="8 9" key="1">
    <citation type="journal article" date="2017" name="Curr. Biol.">
        <title>Genome architecture and evolution of a unichromosomal asexual nematode.</title>
        <authorList>
            <person name="Fradin H."/>
            <person name="Zegar C."/>
            <person name="Gutwein M."/>
            <person name="Lucas J."/>
            <person name="Kovtun M."/>
            <person name="Corcoran D."/>
            <person name="Baugh L.R."/>
            <person name="Kiontke K."/>
            <person name="Gunsalus K."/>
            <person name="Fitch D.H."/>
            <person name="Piano F."/>
        </authorList>
    </citation>
    <scope>NUCLEOTIDE SEQUENCE [LARGE SCALE GENOMIC DNA]</scope>
    <source>
        <strain evidence="8">PF1309</strain>
    </source>
</reference>
<feature type="zinc finger region" description="C3H1-type" evidence="5">
    <location>
        <begin position="282"/>
        <end position="303"/>
    </location>
</feature>
<dbReference type="InterPro" id="IPR036855">
    <property type="entry name" value="Znf_CCCH_sf"/>
</dbReference>
<evidence type="ECO:0000256" key="1">
    <source>
        <dbReference type="ARBA" id="ARBA00022723"/>
    </source>
</evidence>
<dbReference type="STRING" id="2018661.A0A2A2JSJ3"/>
<dbReference type="GO" id="GO:0005634">
    <property type="term" value="C:nucleus"/>
    <property type="evidence" value="ECO:0007669"/>
    <property type="project" value="TreeGrafter"/>
</dbReference>
<dbReference type="EMBL" id="LIAE01010252">
    <property type="protein sequence ID" value="PAV64637.1"/>
    <property type="molecule type" value="Genomic_DNA"/>
</dbReference>
<dbReference type="InterPro" id="IPR000571">
    <property type="entry name" value="Znf_CCCH"/>
</dbReference>
<protein>
    <recommendedName>
        <fullName evidence="7">C3H1-type domain-containing protein</fullName>
    </recommendedName>
</protein>
<sequence>MYREIREFSLKVMKNAHAVMVDVMASPSEDFEDGELLEDGEICDDEAEETPTPKQEPPKPEPRQRSSPVKEFPRSGSGSAQQQQQHHEKEKERNDRADRDRNDRTDKDRQDREMREGRESKPDRQDRPDRPDRDRRSPAHPQQAHHLQADVDLRRTAPWGDGASAATSHENEEGSAGDFFNNGQDKDYRFEDDTYRDFDYRPNRKRRASPMEDDWDPRDRRRPFGGRGGFRGGRRTRFDTQQQICKFFREGYCRDGNDCAKFYATGYCKKGLTCHMLHGEFPCKAHHKGECTHDPCRFSHVPLTDYTRPIFQKMIDEDELVNARMPTMGYMHAMQMPTQAPRRRVLLPGGPSGMQNIAVTQAAAAPIIHVPIPNQQTSTNGQLAPPSVVVPTLAKPLPDISATAALVAQLQSSMRPVQPVSAVYSSPQLDTGSSPQQLPAATASMSLPNNNNQPGTGGPAPIFNINAMLAQLSEGAVPEESPSSPPPMPSSIPLPSANIPESKEISWRLLPVKCNSPYSGLAGVEFDASSSDPRKPRVLASLFEATTQSLLSSPGAQSGDASSAASAASRDPRRRTTAPVPSGSAGADSPRVRSSSWMPQIA</sequence>
<organism evidence="8 9">
    <name type="scientific">Diploscapter pachys</name>
    <dbReference type="NCBI Taxonomy" id="2018661"/>
    <lineage>
        <taxon>Eukaryota</taxon>
        <taxon>Metazoa</taxon>
        <taxon>Ecdysozoa</taxon>
        <taxon>Nematoda</taxon>
        <taxon>Chromadorea</taxon>
        <taxon>Rhabditida</taxon>
        <taxon>Rhabditina</taxon>
        <taxon>Rhabditomorpha</taxon>
        <taxon>Rhabditoidea</taxon>
        <taxon>Rhabditidae</taxon>
        <taxon>Diploscapter</taxon>
    </lineage>
</organism>
<proteinExistence type="predicted"/>
<feature type="region of interest" description="Disordered" evidence="6">
    <location>
        <begin position="26"/>
        <end position="188"/>
    </location>
</feature>
<dbReference type="GO" id="GO:0008270">
    <property type="term" value="F:zinc ion binding"/>
    <property type="evidence" value="ECO:0007669"/>
    <property type="project" value="UniProtKB-KW"/>
</dbReference>
<feature type="zinc finger region" description="C3H1-type" evidence="5">
    <location>
        <begin position="239"/>
        <end position="281"/>
    </location>
</feature>
<feature type="region of interest" description="Disordered" evidence="6">
    <location>
        <begin position="425"/>
        <end position="461"/>
    </location>
</feature>
<feature type="compositionally biased region" description="Basic and acidic residues" evidence="6">
    <location>
        <begin position="85"/>
        <end position="137"/>
    </location>
</feature>
<dbReference type="PANTHER" id="PTHR13119">
    <property type="entry name" value="ZINC FINGER CCCH DOMAIN-CONTAINING PROTEI"/>
    <property type="match status" value="1"/>
</dbReference>
<evidence type="ECO:0000256" key="2">
    <source>
        <dbReference type="ARBA" id="ARBA00022737"/>
    </source>
</evidence>
<comment type="caution">
    <text evidence="8">The sequence shown here is derived from an EMBL/GenBank/DDBJ whole genome shotgun (WGS) entry which is preliminary data.</text>
</comment>
<feature type="region of interest" description="Disordered" evidence="6">
    <location>
        <begin position="550"/>
        <end position="602"/>
    </location>
</feature>
<keyword evidence="9" id="KW-1185">Reference proteome</keyword>
<evidence type="ECO:0000259" key="7">
    <source>
        <dbReference type="PROSITE" id="PS50103"/>
    </source>
</evidence>
<evidence type="ECO:0000256" key="4">
    <source>
        <dbReference type="ARBA" id="ARBA00022833"/>
    </source>
</evidence>
<feature type="domain" description="C3H1-type" evidence="7">
    <location>
        <begin position="239"/>
        <end position="281"/>
    </location>
</feature>
<feature type="region of interest" description="Disordered" evidence="6">
    <location>
        <begin position="474"/>
        <end position="497"/>
    </location>
</feature>
<dbReference type="PANTHER" id="PTHR13119:SF12">
    <property type="entry name" value="PROTEIN SUPPRESSOR OF SABLE"/>
    <property type="match status" value="1"/>
</dbReference>
<dbReference type="PROSITE" id="PS50103">
    <property type="entry name" value="ZF_C3H1"/>
    <property type="match status" value="2"/>
</dbReference>
<evidence type="ECO:0000256" key="5">
    <source>
        <dbReference type="PROSITE-ProRule" id="PRU00723"/>
    </source>
</evidence>
<feature type="compositionally biased region" description="Polar residues" evidence="6">
    <location>
        <begin position="425"/>
        <end position="447"/>
    </location>
</feature>
<name>A0A2A2JSJ3_9BILA</name>
<dbReference type="Proteomes" id="UP000218231">
    <property type="component" value="Unassembled WGS sequence"/>
</dbReference>
<evidence type="ECO:0000313" key="9">
    <source>
        <dbReference type="Proteomes" id="UP000218231"/>
    </source>
</evidence>